<evidence type="ECO:0000256" key="2">
    <source>
        <dbReference type="SAM" id="Phobius"/>
    </source>
</evidence>
<evidence type="ECO:0000256" key="1">
    <source>
        <dbReference type="SAM" id="MobiDB-lite"/>
    </source>
</evidence>
<keyword evidence="2" id="KW-0812">Transmembrane</keyword>
<evidence type="ECO:0000313" key="3">
    <source>
        <dbReference type="EMBL" id="KAL1523437.1"/>
    </source>
</evidence>
<evidence type="ECO:0000313" key="4">
    <source>
        <dbReference type="Proteomes" id="UP001515480"/>
    </source>
</evidence>
<feature type="transmembrane region" description="Helical" evidence="2">
    <location>
        <begin position="119"/>
        <end position="140"/>
    </location>
</feature>
<protein>
    <submittedName>
        <fullName evidence="3">Uncharacterized protein</fullName>
    </submittedName>
</protein>
<dbReference type="Proteomes" id="UP001515480">
    <property type="component" value="Unassembled WGS sequence"/>
</dbReference>
<proteinExistence type="predicted"/>
<gene>
    <name evidence="3" type="ORF">AB1Y20_018377</name>
</gene>
<organism evidence="3 4">
    <name type="scientific">Prymnesium parvum</name>
    <name type="common">Toxic golden alga</name>
    <dbReference type="NCBI Taxonomy" id="97485"/>
    <lineage>
        <taxon>Eukaryota</taxon>
        <taxon>Haptista</taxon>
        <taxon>Haptophyta</taxon>
        <taxon>Prymnesiophyceae</taxon>
        <taxon>Prymnesiales</taxon>
        <taxon>Prymnesiaceae</taxon>
        <taxon>Prymnesium</taxon>
    </lineage>
</organism>
<keyword evidence="4" id="KW-1185">Reference proteome</keyword>
<sequence length="224" mass="24918">MASNSAADEAHDVLLRRPRPRARTLPPGVRPITDADRRQCLIFRVVFCGAVAALTIGNAVLCSLPLFLDDGAPQPSAPPPPLGANRSEQPADEWLHVGFGFFLPISLRFTDEDLEAIKMMARISGAQCLLLLTLAGIYRYRSHWPRVCRSLGIDLPCLPSQRQRASSTCREQRRPKKYVRRREEQRTDTSDRVSPQGDSWAAQDACVSYAALESWDSSSKKSLT</sequence>
<feature type="region of interest" description="Disordered" evidence="1">
    <location>
        <begin position="164"/>
        <end position="200"/>
    </location>
</feature>
<reference evidence="3 4" key="1">
    <citation type="journal article" date="2024" name="Science">
        <title>Giant polyketide synthase enzymes in the biosynthesis of giant marine polyether toxins.</title>
        <authorList>
            <person name="Fallon T.R."/>
            <person name="Shende V.V."/>
            <person name="Wierzbicki I.H."/>
            <person name="Pendleton A.L."/>
            <person name="Watervoot N.F."/>
            <person name="Auber R.P."/>
            <person name="Gonzalez D.J."/>
            <person name="Wisecaver J.H."/>
            <person name="Moore B.S."/>
        </authorList>
    </citation>
    <scope>NUCLEOTIDE SEQUENCE [LARGE SCALE GENOMIC DNA]</scope>
    <source>
        <strain evidence="3 4">12B1</strain>
    </source>
</reference>
<comment type="caution">
    <text evidence="3">The sequence shown here is derived from an EMBL/GenBank/DDBJ whole genome shotgun (WGS) entry which is preliminary data.</text>
</comment>
<feature type="transmembrane region" description="Helical" evidence="2">
    <location>
        <begin position="41"/>
        <end position="68"/>
    </location>
</feature>
<name>A0AB34JQW0_PRYPA</name>
<accession>A0AB34JQW0</accession>
<keyword evidence="2" id="KW-1133">Transmembrane helix</keyword>
<feature type="compositionally biased region" description="Basic and acidic residues" evidence="1">
    <location>
        <begin position="181"/>
        <end position="191"/>
    </location>
</feature>
<dbReference type="AlphaFoldDB" id="A0AB34JQW0"/>
<feature type="region of interest" description="Disordered" evidence="1">
    <location>
        <begin position="1"/>
        <end position="29"/>
    </location>
</feature>
<keyword evidence="2" id="KW-0472">Membrane</keyword>
<dbReference type="EMBL" id="JBGBPQ010000006">
    <property type="protein sequence ID" value="KAL1523437.1"/>
    <property type="molecule type" value="Genomic_DNA"/>
</dbReference>